<evidence type="ECO:0000313" key="9">
    <source>
        <dbReference type="Proteomes" id="UP000694941"/>
    </source>
</evidence>
<keyword evidence="9" id="KW-1185">Reference proteome</keyword>
<keyword evidence="5 6" id="KW-0472">Membrane</keyword>
<dbReference type="RefSeq" id="XP_022244128.1">
    <property type="nucleotide sequence ID" value="XM_022388420.1"/>
</dbReference>
<keyword evidence="4 6" id="KW-1133">Transmembrane helix</keyword>
<organism evidence="9 10">
    <name type="scientific">Limulus polyphemus</name>
    <name type="common">Atlantic horseshoe crab</name>
    <dbReference type="NCBI Taxonomy" id="6850"/>
    <lineage>
        <taxon>Eukaryota</taxon>
        <taxon>Metazoa</taxon>
        <taxon>Ecdysozoa</taxon>
        <taxon>Arthropoda</taxon>
        <taxon>Chelicerata</taxon>
        <taxon>Merostomata</taxon>
        <taxon>Xiphosura</taxon>
        <taxon>Limulidae</taxon>
        <taxon>Limulus</taxon>
    </lineage>
</organism>
<feature type="transmembrane region" description="Helical" evidence="6">
    <location>
        <begin position="65"/>
        <end position="91"/>
    </location>
</feature>
<dbReference type="InterPro" id="IPR049452">
    <property type="entry name" value="Anoctamin_TM"/>
</dbReference>
<feature type="domain" description="Anoctamin transmembrane" evidence="8">
    <location>
        <begin position="3"/>
        <end position="262"/>
    </location>
</feature>
<feature type="compositionally biased region" description="Basic and acidic residues" evidence="7">
    <location>
        <begin position="276"/>
        <end position="291"/>
    </location>
</feature>
<dbReference type="PANTHER" id="PTHR12308:SF84">
    <property type="entry name" value="ANOCTAMIN"/>
    <property type="match status" value="1"/>
</dbReference>
<proteinExistence type="inferred from homology"/>
<feature type="transmembrane region" description="Helical" evidence="6">
    <location>
        <begin position="227"/>
        <end position="248"/>
    </location>
</feature>
<comment type="caution">
    <text evidence="6">Lacks conserved residue(s) required for the propagation of feature annotation.</text>
</comment>
<feature type="region of interest" description="Disordered" evidence="7">
    <location>
        <begin position="276"/>
        <end position="308"/>
    </location>
</feature>
<dbReference type="InterPro" id="IPR007632">
    <property type="entry name" value="Anoctamin"/>
</dbReference>
<dbReference type="Proteomes" id="UP000694941">
    <property type="component" value="Unplaced"/>
</dbReference>
<evidence type="ECO:0000256" key="6">
    <source>
        <dbReference type="RuleBase" id="RU280814"/>
    </source>
</evidence>
<evidence type="ECO:0000256" key="5">
    <source>
        <dbReference type="ARBA" id="ARBA00023136"/>
    </source>
</evidence>
<name>A0ABM1SKH2_LIMPO</name>
<comment type="subcellular location">
    <subcellularLocation>
        <location evidence="1 6">Membrane</location>
        <topology evidence="1 6">Multi-pass membrane protein</topology>
    </subcellularLocation>
</comment>
<reference evidence="10" key="1">
    <citation type="submission" date="2025-08" db="UniProtKB">
        <authorList>
            <consortium name="RefSeq"/>
        </authorList>
    </citation>
    <scope>IDENTIFICATION</scope>
    <source>
        <tissue evidence="10">Muscle</tissue>
    </source>
</reference>
<evidence type="ECO:0000256" key="3">
    <source>
        <dbReference type="ARBA" id="ARBA00022692"/>
    </source>
</evidence>
<keyword evidence="3 6" id="KW-0812">Transmembrane</keyword>
<sequence>MLLSIVMVGKQVFNNVYNFVIMKFTYWWRSYRRSRGRDIPQQATTRWEKDYNLDPADTMALFDEYLAMVIQFGFLTLFVSGFPLAPAFALLNSVIEIRLDAYKFVTHLRRPLPLQVQNIGAWQSILKGLSSVAIVTNSFLIAYTTNFIPRLVYMFIYSYDGSLTGYVNNSLSYFDTSDFTDINKPETMTLDGKHVHTCRYLDYRHPPSYENKYTFSLQYWHIFAARLAFIVVFEHLVIFVTSLIAYYIPDIPRNVQTQIQREQILAQAALYRDEMRHSRRPGDQRHQRSRDFSSQSSDQNNGNLMYSPTDCSCGEDSYYTL</sequence>
<evidence type="ECO:0000256" key="1">
    <source>
        <dbReference type="ARBA" id="ARBA00004141"/>
    </source>
</evidence>
<evidence type="ECO:0000256" key="7">
    <source>
        <dbReference type="SAM" id="MobiDB-lite"/>
    </source>
</evidence>
<dbReference type="Pfam" id="PF04547">
    <property type="entry name" value="Anoctamin"/>
    <property type="match status" value="1"/>
</dbReference>
<protein>
    <recommendedName>
        <fullName evidence="6">Anoctamin</fullName>
    </recommendedName>
</protein>
<dbReference type="PANTHER" id="PTHR12308">
    <property type="entry name" value="ANOCTAMIN"/>
    <property type="match status" value="1"/>
</dbReference>
<evidence type="ECO:0000256" key="4">
    <source>
        <dbReference type="ARBA" id="ARBA00022989"/>
    </source>
</evidence>
<evidence type="ECO:0000259" key="8">
    <source>
        <dbReference type="Pfam" id="PF04547"/>
    </source>
</evidence>
<evidence type="ECO:0000256" key="2">
    <source>
        <dbReference type="ARBA" id="ARBA00009671"/>
    </source>
</evidence>
<dbReference type="GeneID" id="106461256"/>
<evidence type="ECO:0000313" key="10">
    <source>
        <dbReference type="RefSeq" id="XP_022244128.1"/>
    </source>
</evidence>
<gene>
    <name evidence="10" type="primary">LOC106461256</name>
</gene>
<accession>A0ABM1SKH2</accession>
<comment type="similarity">
    <text evidence="2 6">Belongs to the anoctamin family.</text>
</comment>